<evidence type="ECO:0000256" key="6">
    <source>
        <dbReference type="ARBA" id="ARBA00022692"/>
    </source>
</evidence>
<sequence>MDFLQRFLWYPLEHLPFIVIVLALAFTVHEFAHAWSAYKFGDSTARDQGRVTLNPMAHLDPIGTLLILIAGFGWAKPVPVIRSRFRYPRLMGIVVSAVGPLSNLLLAVIGVALYALFAYTGWLSGASIGVTEAVRVFLNYLISLNVLLFIFNLIPLPPLDGYRIIEDLSPPRAREKLDRYAQWGVIIFLLIVFIPPLRAVTLTPLFGLSKPIITGLFSLFGLSVQVH</sequence>
<evidence type="ECO:0000256" key="4">
    <source>
        <dbReference type="ARBA" id="ARBA00022475"/>
    </source>
</evidence>
<dbReference type="InterPro" id="IPR052348">
    <property type="entry name" value="Metallopeptidase_M50B"/>
</dbReference>
<dbReference type="EMBL" id="CP003255">
    <property type="protein sequence ID" value="AGA58506.1"/>
    <property type="molecule type" value="Genomic_DNA"/>
</dbReference>
<keyword evidence="9" id="KW-0862">Zinc</keyword>
<name>L0EFQ1_THECK</name>
<comment type="similarity">
    <text evidence="3">Belongs to the peptidase M50B family.</text>
</comment>
<feature type="transmembrane region" description="Helical" evidence="13">
    <location>
        <begin position="180"/>
        <end position="199"/>
    </location>
</feature>
<evidence type="ECO:0000256" key="13">
    <source>
        <dbReference type="SAM" id="Phobius"/>
    </source>
</evidence>
<reference evidence="16" key="1">
    <citation type="submission" date="2012-01" db="EMBL/GenBank/DDBJ databases">
        <title>Complete sequence of chromosome of Thermobacillus composti KWC4.</title>
        <authorList>
            <person name="Lucas S."/>
            <person name="Han J."/>
            <person name="Lapidus A."/>
            <person name="Cheng J.-F."/>
            <person name="Goodwin L."/>
            <person name="Pitluck S."/>
            <person name="Peters L."/>
            <person name="Ovchinnikova G."/>
            <person name="Teshima H."/>
            <person name="Detter J.C."/>
            <person name="Han C."/>
            <person name="Tapia R."/>
            <person name="Land M."/>
            <person name="Hauser L."/>
            <person name="Kyrpides N."/>
            <person name="Ivanova N."/>
            <person name="Pagani I."/>
            <person name="Anderson I."/>
            <person name="Woyke T."/>
        </authorList>
    </citation>
    <scope>NUCLEOTIDE SEQUENCE [LARGE SCALE GENOMIC DNA]</scope>
    <source>
        <strain evidence="16">DSM 18247 / JCM 13945 / KWC4</strain>
    </source>
</reference>
<evidence type="ECO:0000259" key="14">
    <source>
        <dbReference type="Pfam" id="PF02163"/>
    </source>
</evidence>
<feature type="transmembrane region" description="Helical" evidence="13">
    <location>
        <begin position="7"/>
        <end position="28"/>
    </location>
</feature>
<evidence type="ECO:0000256" key="2">
    <source>
        <dbReference type="ARBA" id="ARBA00004651"/>
    </source>
</evidence>
<accession>L0EFQ1</accession>
<keyword evidence="16" id="KW-1185">Reference proteome</keyword>
<keyword evidence="6 13" id="KW-0812">Transmembrane</keyword>
<evidence type="ECO:0000256" key="3">
    <source>
        <dbReference type="ARBA" id="ARBA00007931"/>
    </source>
</evidence>
<dbReference type="GO" id="GO:0006508">
    <property type="term" value="P:proteolysis"/>
    <property type="evidence" value="ECO:0007669"/>
    <property type="project" value="UniProtKB-KW"/>
</dbReference>
<dbReference type="AlphaFoldDB" id="L0EFQ1"/>
<keyword evidence="10 13" id="KW-1133">Transmembrane helix</keyword>
<protein>
    <submittedName>
        <fullName evidence="15">Zn-dependent protease</fullName>
    </submittedName>
</protein>
<dbReference type="InterPro" id="IPR008915">
    <property type="entry name" value="Peptidase_M50"/>
</dbReference>
<evidence type="ECO:0000256" key="7">
    <source>
        <dbReference type="ARBA" id="ARBA00022723"/>
    </source>
</evidence>
<keyword evidence="11" id="KW-0482">Metalloprotease</keyword>
<feature type="transmembrane region" description="Helical" evidence="13">
    <location>
        <begin position="137"/>
        <end position="159"/>
    </location>
</feature>
<dbReference type="Pfam" id="PF02163">
    <property type="entry name" value="Peptidase_M50"/>
    <property type="match status" value="1"/>
</dbReference>
<dbReference type="InterPro" id="IPR044537">
    <property type="entry name" value="Rip2-like"/>
</dbReference>
<dbReference type="GO" id="GO:0008237">
    <property type="term" value="F:metallopeptidase activity"/>
    <property type="evidence" value="ECO:0007669"/>
    <property type="project" value="UniProtKB-KW"/>
</dbReference>
<evidence type="ECO:0000256" key="1">
    <source>
        <dbReference type="ARBA" id="ARBA00001947"/>
    </source>
</evidence>
<dbReference type="HOGENOM" id="CLU_086979_1_0_9"/>
<dbReference type="PANTHER" id="PTHR35864:SF1">
    <property type="entry name" value="ZINC METALLOPROTEASE YWHC-RELATED"/>
    <property type="match status" value="1"/>
</dbReference>
<feature type="transmembrane region" description="Helical" evidence="13">
    <location>
        <begin position="62"/>
        <end position="81"/>
    </location>
</feature>
<dbReference type="STRING" id="717605.Theco_2398"/>
<evidence type="ECO:0000256" key="9">
    <source>
        <dbReference type="ARBA" id="ARBA00022833"/>
    </source>
</evidence>
<dbReference type="eggNOG" id="COG1994">
    <property type="taxonomic scope" value="Bacteria"/>
</dbReference>
<dbReference type="GO" id="GO:0005886">
    <property type="term" value="C:plasma membrane"/>
    <property type="evidence" value="ECO:0007669"/>
    <property type="project" value="UniProtKB-SubCell"/>
</dbReference>
<dbReference type="Proteomes" id="UP000010795">
    <property type="component" value="Chromosome"/>
</dbReference>
<feature type="transmembrane region" description="Helical" evidence="13">
    <location>
        <begin position="93"/>
        <end position="117"/>
    </location>
</feature>
<organism evidence="15 16">
    <name type="scientific">Thermobacillus composti (strain DSM 18247 / JCM 13945 / KWC4)</name>
    <dbReference type="NCBI Taxonomy" id="717605"/>
    <lineage>
        <taxon>Bacteria</taxon>
        <taxon>Bacillati</taxon>
        <taxon>Bacillota</taxon>
        <taxon>Bacilli</taxon>
        <taxon>Bacillales</taxon>
        <taxon>Paenibacillaceae</taxon>
        <taxon>Thermobacillus</taxon>
    </lineage>
</organism>
<dbReference type="KEGG" id="tco:Theco_2398"/>
<keyword evidence="4" id="KW-1003">Cell membrane</keyword>
<keyword evidence="12 13" id="KW-0472">Membrane</keyword>
<gene>
    <name evidence="15" type="ordered locus">Theco_2398</name>
</gene>
<dbReference type="CDD" id="cd06158">
    <property type="entry name" value="S2P-M50_like_1"/>
    <property type="match status" value="1"/>
</dbReference>
<dbReference type="MEROPS" id="M50.A05"/>
<keyword evidence="5 15" id="KW-0645">Protease</keyword>
<keyword evidence="7" id="KW-0479">Metal-binding</keyword>
<dbReference type="PANTHER" id="PTHR35864">
    <property type="entry name" value="ZINC METALLOPROTEASE MJ0611-RELATED"/>
    <property type="match status" value="1"/>
</dbReference>
<keyword evidence="8" id="KW-0378">Hydrolase</keyword>
<feature type="domain" description="Peptidase M50" evidence="14">
    <location>
        <begin position="93"/>
        <end position="184"/>
    </location>
</feature>
<evidence type="ECO:0000256" key="12">
    <source>
        <dbReference type="ARBA" id="ARBA00023136"/>
    </source>
</evidence>
<evidence type="ECO:0000256" key="11">
    <source>
        <dbReference type="ARBA" id="ARBA00023049"/>
    </source>
</evidence>
<comment type="cofactor">
    <cofactor evidence="1">
        <name>Zn(2+)</name>
        <dbReference type="ChEBI" id="CHEBI:29105"/>
    </cofactor>
</comment>
<dbReference type="OrthoDB" id="9800627at2"/>
<evidence type="ECO:0000313" key="15">
    <source>
        <dbReference type="EMBL" id="AGA58506.1"/>
    </source>
</evidence>
<evidence type="ECO:0000256" key="8">
    <source>
        <dbReference type="ARBA" id="ARBA00022801"/>
    </source>
</evidence>
<evidence type="ECO:0000256" key="10">
    <source>
        <dbReference type="ARBA" id="ARBA00022989"/>
    </source>
</evidence>
<evidence type="ECO:0000313" key="16">
    <source>
        <dbReference type="Proteomes" id="UP000010795"/>
    </source>
</evidence>
<evidence type="ECO:0000256" key="5">
    <source>
        <dbReference type="ARBA" id="ARBA00022670"/>
    </source>
</evidence>
<proteinExistence type="inferred from homology"/>
<dbReference type="RefSeq" id="WP_015255250.1">
    <property type="nucleotide sequence ID" value="NC_019897.1"/>
</dbReference>
<dbReference type="GO" id="GO:0046872">
    <property type="term" value="F:metal ion binding"/>
    <property type="evidence" value="ECO:0007669"/>
    <property type="project" value="UniProtKB-KW"/>
</dbReference>
<comment type="subcellular location">
    <subcellularLocation>
        <location evidence="2">Cell membrane</location>
        <topology evidence="2">Multi-pass membrane protein</topology>
    </subcellularLocation>
</comment>